<dbReference type="Gene3D" id="3.30.2320.10">
    <property type="entry name" value="hypothetical protein PF0899 domain"/>
    <property type="match status" value="1"/>
</dbReference>
<dbReference type="Pfam" id="PF05065">
    <property type="entry name" value="Phage_capsid"/>
    <property type="match status" value="1"/>
</dbReference>
<dbReference type="EMBL" id="BK016132">
    <property type="protein sequence ID" value="DAF97327.1"/>
    <property type="molecule type" value="Genomic_DNA"/>
</dbReference>
<sequence>MSKALRDLQEQILQKSAVARKLLEGPEKDVEKAQAILDEVNQLQAEVAARKQLDDLEKAHVPTAGATPTPDPEAPKAVDATQAFLKAFRARAMTKYMNEGTDAAGGYTVPEDISTQISHWVEAHATLLPLISVERVNTLTGARTYQKRATCAGFAKVDEAGVISEVTAPQFERITYTVSKYAGFMPVTAELLADSDTNILNILIEWLGQQTIATDNKEILALVKNKTAVAATGLDDIKKALTVTLGLYRAGSRVITNDSGLAWLDTLKDANGRYLLSASPANAMQLQLAAGATVYPVTVLPDAVLPNESSGALPFILGDLNEYCRKYDRALTSIAQSSEATVGSGDTAINLFSQDMIAVRAIMRADYKVLDANAIVRLALTPAAAAAGTGGSDKG</sequence>
<protein>
    <submittedName>
        <fullName evidence="4">Major capsid protein</fullName>
    </submittedName>
</protein>
<proteinExistence type="predicted"/>
<accession>A0A8S5US70</accession>
<dbReference type="InterPro" id="IPR024455">
    <property type="entry name" value="Phage_capsid"/>
</dbReference>
<keyword evidence="2" id="KW-0946">Virion</keyword>
<evidence type="ECO:0000313" key="4">
    <source>
        <dbReference type="EMBL" id="DAF97327.1"/>
    </source>
</evidence>
<dbReference type="SUPFAM" id="SSF56563">
    <property type="entry name" value="Major capsid protein gp5"/>
    <property type="match status" value="1"/>
</dbReference>
<dbReference type="NCBIfam" id="TIGR01554">
    <property type="entry name" value="major_cap_HK97"/>
    <property type="match status" value="1"/>
</dbReference>
<evidence type="ECO:0000259" key="3">
    <source>
        <dbReference type="Pfam" id="PF05065"/>
    </source>
</evidence>
<dbReference type="Gene3D" id="3.30.2400.10">
    <property type="entry name" value="Major capsid protein gp5"/>
    <property type="match status" value="1"/>
</dbReference>
<name>A0A8S5US70_9CAUD</name>
<comment type="subcellular location">
    <subcellularLocation>
        <location evidence="1">Virion</location>
    </subcellularLocation>
</comment>
<organism evidence="4">
    <name type="scientific">Myoviridae sp. ctGgs6</name>
    <dbReference type="NCBI Taxonomy" id="2825072"/>
    <lineage>
        <taxon>Viruses</taxon>
        <taxon>Duplodnaviria</taxon>
        <taxon>Heunggongvirae</taxon>
        <taxon>Uroviricota</taxon>
        <taxon>Caudoviricetes</taxon>
    </lineage>
</organism>
<evidence type="ECO:0000256" key="2">
    <source>
        <dbReference type="ARBA" id="ARBA00022844"/>
    </source>
</evidence>
<dbReference type="GO" id="GO:0044423">
    <property type="term" value="C:virion component"/>
    <property type="evidence" value="ECO:0007669"/>
    <property type="project" value="UniProtKB-KW"/>
</dbReference>
<evidence type="ECO:0000256" key="1">
    <source>
        <dbReference type="ARBA" id="ARBA00004328"/>
    </source>
</evidence>
<reference evidence="4" key="1">
    <citation type="journal article" date="2021" name="Proc. Natl. Acad. Sci. U.S.A.">
        <title>A Catalog of Tens of Thousands of Viruses from Human Metagenomes Reveals Hidden Associations with Chronic Diseases.</title>
        <authorList>
            <person name="Tisza M.J."/>
            <person name="Buck C.B."/>
        </authorList>
    </citation>
    <scope>NUCLEOTIDE SEQUENCE</scope>
    <source>
        <strain evidence="4">CtGgs6</strain>
    </source>
</reference>
<feature type="domain" description="Phage capsid-like C-terminal" evidence="3">
    <location>
        <begin position="105"/>
        <end position="378"/>
    </location>
</feature>
<dbReference type="InterPro" id="IPR054612">
    <property type="entry name" value="Phage_capsid-like_C"/>
</dbReference>